<evidence type="ECO:0000256" key="2">
    <source>
        <dbReference type="PIRNR" id="PIRNR038934"/>
    </source>
</evidence>
<dbReference type="Gene3D" id="3.40.30.10">
    <property type="entry name" value="Glutaredoxin"/>
    <property type="match status" value="1"/>
</dbReference>
<dbReference type="AlphaFoldDB" id="A0A557R2K5"/>
<sequence>MTQPLAPDLDRLAQLLLRLGDQHSLPTLTEDVADLFAIEADDTTMVLLVDDPKRAPEVWDVAVVLPEVLATLRNPPISAVADLAASRALAARYDIRRFPSLLFRRGAEFVGTIEGMRDWDSFGPAIDRMRQSPVQRAPGIGIPVRASTPDSCGGSPA</sequence>
<dbReference type="OrthoDB" id="6560050at2"/>
<dbReference type="InterPro" id="IPR010893">
    <property type="entry name" value="NiFe-hyd_mat_HyaE"/>
</dbReference>
<gene>
    <name evidence="3" type="ORF">FHP91_01170</name>
</gene>
<evidence type="ECO:0000313" key="4">
    <source>
        <dbReference type="Proteomes" id="UP000319502"/>
    </source>
</evidence>
<proteinExistence type="inferred from homology"/>
<reference evidence="3 4" key="1">
    <citation type="submission" date="2019-07" db="EMBL/GenBank/DDBJ databases">
        <title>The pathways for chlorine oxyanion respiration interact through the shared metabolite chlorate.</title>
        <authorList>
            <person name="Barnum T.P."/>
            <person name="Cheng Y."/>
            <person name="Hill K.A."/>
            <person name="Lucas L.N."/>
            <person name="Carlson H.K."/>
            <person name="Coates J.D."/>
        </authorList>
    </citation>
    <scope>NUCLEOTIDE SEQUENCE [LARGE SCALE GENOMIC DNA]</scope>
    <source>
        <strain evidence="3 4">SFB-3</strain>
    </source>
</reference>
<keyword evidence="4" id="KW-1185">Reference proteome</keyword>
<name>A0A557R2K5_9RHOO</name>
<dbReference type="EMBL" id="VMNK01000002">
    <property type="protein sequence ID" value="TVO59356.1"/>
    <property type="molecule type" value="Genomic_DNA"/>
</dbReference>
<dbReference type="RefSeq" id="WP_144307871.1">
    <property type="nucleotide sequence ID" value="NZ_VMNK01000002.1"/>
</dbReference>
<protein>
    <recommendedName>
        <fullName evidence="2">Hydrogenase expression/formation protein</fullName>
    </recommendedName>
</protein>
<dbReference type="InterPro" id="IPR036249">
    <property type="entry name" value="Thioredoxin-like_sf"/>
</dbReference>
<dbReference type="SUPFAM" id="SSF52833">
    <property type="entry name" value="Thioredoxin-like"/>
    <property type="match status" value="1"/>
</dbReference>
<dbReference type="Pfam" id="PF07449">
    <property type="entry name" value="HyaE"/>
    <property type="match status" value="1"/>
</dbReference>
<dbReference type="PIRSF" id="PIRSF038934">
    <property type="entry name" value="HyaE_HupG"/>
    <property type="match status" value="1"/>
</dbReference>
<organism evidence="3 4">
    <name type="scientific">Denitromonas halophila</name>
    <dbReference type="NCBI Taxonomy" id="1629404"/>
    <lineage>
        <taxon>Bacteria</taxon>
        <taxon>Pseudomonadati</taxon>
        <taxon>Pseudomonadota</taxon>
        <taxon>Betaproteobacteria</taxon>
        <taxon>Rhodocyclales</taxon>
        <taxon>Zoogloeaceae</taxon>
        <taxon>Denitromonas</taxon>
    </lineage>
</organism>
<evidence type="ECO:0000313" key="3">
    <source>
        <dbReference type="EMBL" id="TVO59356.1"/>
    </source>
</evidence>
<comment type="similarity">
    <text evidence="1 2">Belongs to the HupG/HyaE family.</text>
</comment>
<dbReference type="Proteomes" id="UP000319502">
    <property type="component" value="Unassembled WGS sequence"/>
</dbReference>
<evidence type="ECO:0000256" key="1">
    <source>
        <dbReference type="ARBA" id="ARBA00009004"/>
    </source>
</evidence>
<comment type="caution">
    <text evidence="3">The sequence shown here is derived from an EMBL/GenBank/DDBJ whole genome shotgun (WGS) entry which is preliminary data.</text>
</comment>
<accession>A0A557R2K5</accession>